<keyword evidence="2" id="KW-1185">Reference proteome</keyword>
<dbReference type="EMBL" id="CACVKT020008575">
    <property type="protein sequence ID" value="CAC5416076.1"/>
    <property type="molecule type" value="Genomic_DNA"/>
</dbReference>
<organism evidence="1 2">
    <name type="scientific">Mytilus coruscus</name>
    <name type="common">Sea mussel</name>
    <dbReference type="NCBI Taxonomy" id="42192"/>
    <lineage>
        <taxon>Eukaryota</taxon>
        <taxon>Metazoa</taxon>
        <taxon>Spiralia</taxon>
        <taxon>Lophotrochozoa</taxon>
        <taxon>Mollusca</taxon>
        <taxon>Bivalvia</taxon>
        <taxon>Autobranchia</taxon>
        <taxon>Pteriomorphia</taxon>
        <taxon>Mytilida</taxon>
        <taxon>Mytiloidea</taxon>
        <taxon>Mytilidae</taxon>
        <taxon>Mytilinae</taxon>
        <taxon>Mytilus</taxon>
    </lineage>
</organism>
<name>A0A6J8E7I6_MYTCO</name>
<proteinExistence type="predicted"/>
<accession>A0A6J8E7I6</accession>
<evidence type="ECO:0000313" key="1">
    <source>
        <dbReference type="EMBL" id="CAC5416076.1"/>
    </source>
</evidence>
<dbReference type="AlphaFoldDB" id="A0A6J8E7I6"/>
<sequence length="177" mass="19575">MVKLTTLATQIDISNLANIGKEMDGIVQETKAHINISLPHGKYFKCFRPEVRSRKTIPGKLVPNSKKLANLASSHANESLNMTIAKRASKYKHYSASSSLSSETATEINGIKVQLKDVMMWLTGSIIIPAIGFHKLINVDFTDSTFANTCALALTLKRQRDLSSEDAVSYYTEQVKL</sequence>
<reference evidence="1 2" key="1">
    <citation type="submission" date="2020-06" db="EMBL/GenBank/DDBJ databases">
        <authorList>
            <person name="Li R."/>
            <person name="Bekaert M."/>
        </authorList>
    </citation>
    <scope>NUCLEOTIDE SEQUENCE [LARGE SCALE GENOMIC DNA]</scope>
    <source>
        <strain evidence="2">wild</strain>
    </source>
</reference>
<dbReference type="Proteomes" id="UP000507470">
    <property type="component" value="Unassembled WGS sequence"/>
</dbReference>
<protein>
    <submittedName>
        <fullName evidence="1">Uncharacterized protein</fullName>
    </submittedName>
</protein>
<evidence type="ECO:0000313" key="2">
    <source>
        <dbReference type="Proteomes" id="UP000507470"/>
    </source>
</evidence>
<gene>
    <name evidence="1" type="ORF">MCOR_48711</name>
</gene>